<reference evidence="2 3" key="1">
    <citation type="submission" date="2016-07" db="EMBL/GenBank/DDBJ databases">
        <title>Multiple horizontal gene transfer events from other fungi enriched the ability of initially mycotrophic Trichoderma (Ascomycota) to feed on dead plant biomass.</title>
        <authorList>
            <consortium name="DOE Joint Genome Institute"/>
            <person name="Aerts A."/>
            <person name="Atanasova L."/>
            <person name="Chenthamara K."/>
            <person name="Zhang J."/>
            <person name="Grujic M."/>
            <person name="Henrissat B."/>
            <person name="Kuo A."/>
            <person name="Salamov A."/>
            <person name="Lipzen A."/>
            <person name="Labutti K."/>
            <person name="Barry K."/>
            <person name="Miao Y."/>
            <person name="Rahimi M.J."/>
            <person name="Shen Q."/>
            <person name="Grigoriev I.V."/>
            <person name="Kubicek C.P."/>
            <person name="Druzhinina I.S."/>
        </authorList>
    </citation>
    <scope>NUCLEOTIDE SEQUENCE [LARGE SCALE GENOMIC DNA]</scope>
    <source>
        <strain evidence="2 3">ATCC 18648</strain>
    </source>
</reference>
<feature type="region of interest" description="Disordered" evidence="1">
    <location>
        <begin position="250"/>
        <end position="299"/>
    </location>
</feature>
<evidence type="ECO:0000256" key="1">
    <source>
        <dbReference type="SAM" id="MobiDB-lite"/>
    </source>
</evidence>
<feature type="compositionally biased region" description="Basic residues" evidence="1">
    <location>
        <begin position="271"/>
        <end position="282"/>
    </location>
</feature>
<dbReference type="EMBL" id="KZ679143">
    <property type="protein sequence ID" value="PTB72103.1"/>
    <property type="molecule type" value="Genomic_DNA"/>
</dbReference>
<protein>
    <submittedName>
        <fullName evidence="2">Uncharacterized protein</fullName>
    </submittedName>
</protein>
<accession>A0A2T4BS18</accession>
<feature type="compositionally biased region" description="Polar residues" evidence="1">
    <location>
        <begin position="252"/>
        <end position="269"/>
    </location>
</feature>
<keyword evidence="3" id="KW-1185">Reference proteome</keyword>
<dbReference type="Proteomes" id="UP000240760">
    <property type="component" value="Unassembled WGS sequence"/>
</dbReference>
<sequence>MAKRGRPSLNLTPEERIQRRRLQLVASQRKRRAHKRLTLQPPQAEPKPDPAPGSLPPRPDEAELCRYYDAVFLGQDEPVALSSCSNAIAPRTKATAKAATRPTTRSTTKTSTQIATNGTWDMSCGSAPLDSISETSLASAPLAAVVGPHSRASPLQTTKPRIDTHAPSFRLEGPAVWADFTFVESGKSVISPAVFASEHMAYNVMPLLGSVLDLSVQHGADVDDSHLLGHPATRPSRILIAKDRDNVFSPGRFSTTESEWMPTNSNETPYSHRHIKPYHRRPPSPPSPDSGPASSSVEAADLAAPWAGAKQDYDLLRETVIGSSY</sequence>
<feature type="region of interest" description="Disordered" evidence="1">
    <location>
        <begin position="25"/>
        <end position="60"/>
    </location>
</feature>
<dbReference type="OrthoDB" id="4895355at2759"/>
<evidence type="ECO:0000313" key="3">
    <source>
        <dbReference type="Proteomes" id="UP000240760"/>
    </source>
</evidence>
<feature type="compositionally biased region" description="Pro residues" evidence="1">
    <location>
        <begin position="43"/>
        <end position="57"/>
    </location>
</feature>
<feature type="compositionally biased region" description="Basic residues" evidence="1">
    <location>
        <begin position="25"/>
        <end position="37"/>
    </location>
</feature>
<evidence type="ECO:0000313" key="2">
    <source>
        <dbReference type="EMBL" id="PTB72103.1"/>
    </source>
</evidence>
<name>A0A2T4BS18_TRILO</name>
<gene>
    <name evidence="2" type="ORF">M440DRAFT_1425941</name>
</gene>
<feature type="region of interest" description="Disordered" evidence="1">
    <location>
        <begin position="95"/>
        <end position="119"/>
    </location>
</feature>
<organism evidence="2 3">
    <name type="scientific">Trichoderma longibrachiatum ATCC 18648</name>
    <dbReference type="NCBI Taxonomy" id="983965"/>
    <lineage>
        <taxon>Eukaryota</taxon>
        <taxon>Fungi</taxon>
        <taxon>Dikarya</taxon>
        <taxon>Ascomycota</taxon>
        <taxon>Pezizomycotina</taxon>
        <taxon>Sordariomycetes</taxon>
        <taxon>Hypocreomycetidae</taxon>
        <taxon>Hypocreales</taxon>
        <taxon>Hypocreaceae</taxon>
        <taxon>Trichoderma</taxon>
    </lineage>
</organism>
<proteinExistence type="predicted"/>
<dbReference type="AlphaFoldDB" id="A0A2T4BS18"/>
<feature type="compositionally biased region" description="Low complexity" evidence="1">
    <location>
        <begin position="95"/>
        <end position="116"/>
    </location>
</feature>